<feature type="non-terminal residue" evidence="1">
    <location>
        <position position="169"/>
    </location>
</feature>
<protein>
    <submittedName>
        <fullName evidence="1">1998_t:CDS:1</fullName>
    </submittedName>
</protein>
<evidence type="ECO:0000313" key="2">
    <source>
        <dbReference type="Proteomes" id="UP000789525"/>
    </source>
</evidence>
<sequence length="169" mass="19162">EHWQIAEKTIDYLNLIFDATLDETNVLAKVLLRPYGKEVHVHLAARDMAPHLYGISTVHGFVHQRLEEILECLEAEGMVHGDFRMANIMLKIGEEEKAMLIDFDWAGRGGEVKYPITRSDGLKYPGEPGGPISAGDDCLLFEKWRMSLPAFSPPVMTERLPLPNFREDN</sequence>
<gene>
    <name evidence="1" type="ORF">ACOLOM_LOCUS11722</name>
</gene>
<name>A0ACA9Q0A7_9GLOM</name>
<keyword evidence="2" id="KW-1185">Reference proteome</keyword>
<accession>A0ACA9Q0A7</accession>
<dbReference type="Proteomes" id="UP000789525">
    <property type="component" value="Unassembled WGS sequence"/>
</dbReference>
<proteinExistence type="predicted"/>
<reference evidence="1" key="1">
    <citation type="submission" date="2021-06" db="EMBL/GenBank/DDBJ databases">
        <authorList>
            <person name="Kallberg Y."/>
            <person name="Tangrot J."/>
            <person name="Rosling A."/>
        </authorList>
    </citation>
    <scope>NUCLEOTIDE SEQUENCE</scope>
    <source>
        <strain evidence="1">CL356</strain>
    </source>
</reference>
<comment type="caution">
    <text evidence="1">The sequence shown here is derived from an EMBL/GenBank/DDBJ whole genome shotgun (WGS) entry which is preliminary data.</text>
</comment>
<feature type="non-terminal residue" evidence="1">
    <location>
        <position position="1"/>
    </location>
</feature>
<organism evidence="1 2">
    <name type="scientific">Acaulospora colombiana</name>
    <dbReference type="NCBI Taxonomy" id="27376"/>
    <lineage>
        <taxon>Eukaryota</taxon>
        <taxon>Fungi</taxon>
        <taxon>Fungi incertae sedis</taxon>
        <taxon>Mucoromycota</taxon>
        <taxon>Glomeromycotina</taxon>
        <taxon>Glomeromycetes</taxon>
        <taxon>Diversisporales</taxon>
        <taxon>Acaulosporaceae</taxon>
        <taxon>Acaulospora</taxon>
    </lineage>
</organism>
<evidence type="ECO:0000313" key="1">
    <source>
        <dbReference type="EMBL" id="CAG8732401.1"/>
    </source>
</evidence>
<dbReference type="EMBL" id="CAJVPT010043498">
    <property type="protein sequence ID" value="CAG8732401.1"/>
    <property type="molecule type" value="Genomic_DNA"/>
</dbReference>